<reference evidence="2" key="1">
    <citation type="journal article" date="2019" name="Mol. Biol. Evol.">
        <title>Blast fungal genomes show frequent chromosomal changes, gene gains and losses, and effector gene turnover.</title>
        <authorList>
            <person name="Gomez Luciano L.B."/>
            <person name="Jason Tsai I."/>
            <person name="Chuma I."/>
            <person name="Tosa Y."/>
            <person name="Chen Y.H."/>
            <person name="Li J.Y."/>
            <person name="Li M.Y."/>
            <person name="Jade Lu M.Y."/>
            <person name="Nakayashiki H."/>
            <person name="Li W.H."/>
        </authorList>
    </citation>
    <scope>NUCLEOTIDE SEQUENCE</scope>
    <source>
        <strain evidence="2">NI907</strain>
    </source>
</reference>
<dbReference type="Proteomes" id="UP000515153">
    <property type="component" value="Unplaced"/>
</dbReference>
<evidence type="ECO:0000313" key="1">
    <source>
        <dbReference type="Proteomes" id="UP000515153"/>
    </source>
</evidence>
<accession>A0A6P8B947</accession>
<dbReference type="KEGG" id="pgri:PgNI_03031"/>
<dbReference type="RefSeq" id="XP_030983722.1">
    <property type="nucleotide sequence ID" value="XM_031123086.1"/>
</dbReference>
<sequence>MFQPCSHSDFLISRSSRSRDTVGRNLISHFCPCATSPARLALLATAITRAVFASGVLDDNPSLPQTETYHCYHPEKFPVCLEMEFWSRTMIYSGLSRSQPPTSNLQRLYRVAETINQRQKRAVTVSSLAVSPSFVACPLRCRAMIFPTLASTALASQPIIHQTHQTEFSKSHCSPLQPIWTKL</sequence>
<gene>
    <name evidence="2" type="ORF">PgNI_03031</name>
</gene>
<organism evidence="1 2">
    <name type="scientific">Pyricularia grisea</name>
    <name type="common">Crabgrass-specific blast fungus</name>
    <name type="synonym">Magnaporthe grisea</name>
    <dbReference type="NCBI Taxonomy" id="148305"/>
    <lineage>
        <taxon>Eukaryota</taxon>
        <taxon>Fungi</taxon>
        <taxon>Dikarya</taxon>
        <taxon>Ascomycota</taxon>
        <taxon>Pezizomycotina</taxon>
        <taxon>Sordariomycetes</taxon>
        <taxon>Sordariomycetidae</taxon>
        <taxon>Magnaporthales</taxon>
        <taxon>Pyriculariaceae</taxon>
        <taxon>Pyricularia</taxon>
    </lineage>
</organism>
<reference evidence="2" key="3">
    <citation type="submission" date="2025-08" db="UniProtKB">
        <authorList>
            <consortium name="RefSeq"/>
        </authorList>
    </citation>
    <scope>IDENTIFICATION</scope>
    <source>
        <strain evidence="2">NI907</strain>
    </source>
</reference>
<proteinExistence type="predicted"/>
<evidence type="ECO:0000313" key="2">
    <source>
        <dbReference type="RefSeq" id="XP_030983722.1"/>
    </source>
</evidence>
<dbReference type="GeneID" id="41957997"/>
<name>A0A6P8B947_PYRGI</name>
<reference evidence="2" key="2">
    <citation type="submission" date="2019-10" db="EMBL/GenBank/DDBJ databases">
        <authorList>
            <consortium name="NCBI Genome Project"/>
        </authorList>
    </citation>
    <scope>NUCLEOTIDE SEQUENCE</scope>
    <source>
        <strain evidence="2">NI907</strain>
    </source>
</reference>
<protein>
    <submittedName>
        <fullName evidence="2">Uncharacterized protein</fullName>
    </submittedName>
</protein>
<keyword evidence="1" id="KW-1185">Reference proteome</keyword>
<dbReference type="AlphaFoldDB" id="A0A6P8B947"/>